<gene>
    <name evidence="1" type="ORF">TIFTF001_017143</name>
</gene>
<comment type="caution">
    <text evidence="1">The sequence shown here is derived from an EMBL/GenBank/DDBJ whole genome shotgun (WGS) entry which is preliminary data.</text>
</comment>
<dbReference type="Proteomes" id="UP001187192">
    <property type="component" value="Unassembled WGS sequence"/>
</dbReference>
<name>A0AA88A4F9_FICCA</name>
<organism evidence="1 2">
    <name type="scientific">Ficus carica</name>
    <name type="common">Common fig</name>
    <dbReference type="NCBI Taxonomy" id="3494"/>
    <lineage>
        <taxon>Eukaryota</taxon>
        <taxon>Viridiplantae</taxon>
        <taxon>Streptophyta</taxon>
        <taxon>Embryophyta</taxon>
        <taxon>Tracheophyta</taxon>
        <taxon>Spermatophyta</taxon>
        <taxon>Magnoliopsida</taxon>
        <taxon>eudicotyledons</taxon>
        <taxon>Gunneridae</taxon>
        <taxon>Pentapetalae</taxon>
        <taxon>rosids</taxon>
        <taxon>fabids</taxon>
        <taxon>Rosales</taxon>
        <taxon>Moraceae</taxon>
        <taxon>Ficeae</taxon>
        <taxon>Ficus</taxon>
    </lineage>
</organism>
<dbReference type="AlphaFoldDB" id="A0AA88A4F9"/>
<dbReference type="Gramene" id="FCD_00011940-RA">
    <property type="protein sequence ID" value="FCD_00011940-RA:cds"/>
    <property type="gene ID" value="FCD_00011940"/>
</dbReference>
<sequence>MNEELSRPALAKRRVGSLRGTTGLDFQRTWFLSSKNLMKVSLTRLAGHSTSCEPMAAATAAADEEEEQENDGV</sequence>
<reference evidence="1" key="1">
    <citation type="submission" date="2023-07" db="EMBL/GenBank/DDBJ databases">
        <title>draft genome sequence of fig (Ficus carica).</title>
        <authorList>
            <person name="Takahashi T."/>
            <person name="Nishimura K."/>
        </authorList>
    </citation>
    <scope>NUCLEOTIDE SEQUENCE</scope>
</reference>
<keyword evidence="2" id="KW-1185">Reference proteome</keyword>
<evidence type="ECO:0000313" key="2">
    <source>
        <dbReference type="Proteomes" id="UP001187192"/>
    </source>
</evidence>
<protein>
    <submittedName>
        <fullName evidence="1">Uncharacterized protein</fullName>
    </submittedName>
</protein>
<accession>A0AA88A4F9</accession>
<dbReference type="EMBL" id="BTGU01000027">
    <property type="protein sequence ID" value="GMN47973.1"/>
    <property type="molecule type" value="Genomic_DNA"/>
</dbReference>
<proteinExistence type="predicted"/>
<evidence type="ECO:0000313" key="1">
    <source>
        <dbReference type="EMBL" id="GMN47973.1"/>
    </source>
</evidence>